<dbReference type="OrthoDB" id="43083at2157"/>
<dbReference type="InterPro" id="IPR027417">
    <property type="entry name" value="P-loop_NTPase"/>
</dbReference>
<accession>C7P7F4</accession>
<dbReference type="AlphaFoldDB" id="C7P7F4"/>
<evidence type="ECO:0000313" key="14">
    <source>
        <dbReference type="Proteomes" id="UP000001495"/>
    </source>
</evidence>
<dbReference type="EC" id="2.7.4.9" evidence="2 11"/>
<dbReference type="KEGG" id="mfe:Mefer_0667"/>
<dbReference type="GO" id="GO:0004798">
    <property type="term" value="F:dTMP kinase activity"/>
    <property type="evidence" value="ECO:0007669"/>
    <property type="project" value="UniProtKB-UniRule"/>
</dbReference>
<dbReference type="eggNOG" id="arCOG01891">
    <property type="taxonomic scope" value="Archaea"/>
</dbReference>
<keyword evidence="5 11" id="KW-0545">Nucleotide biosynthesis</keyword>
<dbReference type="Proteomes" id="UP000001495">
    <property type="component" value="Chromosome"/>
</dbReference>
<keyword evidence="14" id="KW-1185">Reference proteome</keyword>
<keyword evidence="4 11" id="KW-0808">Transferase</keyword>
<protein>
    <recommendedName>
        <fullName evidence="3 11">Probable thymidylate kinase</fullName>
        <ecNumber evidence="2 11">2.7.4.9</ecNumber>
    </recommendedName>
    <alternativeName>
        <fullName evidence="9 11">dTMP kinase</fullName>
    </alternativeName>
</protein>
<evidence type="ECO:0000256" key="1">
    <source>
        <dbReference type="ARBA" id="ARBA00009776"/>
    </source>
</evidence>
<evidence type="ECO:0000256" key="6">
    <source>
        <dbReference type="ARBA" id="ARBA00022741"/>
    </source>
</evidence>
<dbReference type="GeneID" id="8365342"/>
<feature type="domain" description="Thymidylate kinase-like" evidence="12">
    <location>
        <begin position="5"/>
        <end position="175"/>
    </location>
</feature>
<evidence type="ECO:0000256" key="7">
    <source>
        <dbReference type="ARBA" id="ARBA00022777"/>
    </source>
</evidence>
<dbReference type="Pfam" id="PF02223">
    <property type="entry name" value="Thymidylate_kin"/>
    <property type="match status" value="1"/>
</dbReference>
<dbReference type="GO" id="GO:0005737">
    <property type="term" value="C:cytoplasm"/>
    <property type="evidence" value="ECO:0007669"/>
    <property type="project" value="TreeGrafter"/>
</dbReference>
<dbReference type="PANTHER" id="PTHR10344">
    <property type="entry name" value="THYMIDYLATE KINASE"/>
    <property type="match status" value="1"/>
</dbReference>
<dbReference type="GO" id="GO:0006227">
    <property type="term" value="P:dUDP biosynthetic process"/>
    <property type="evidence" value="ECO:0007669"/>
    <property type="project" value="TreeGrafter"/>
</dbReference>
<gene>
    <name evidence="11" type="primary">tmk</name>
    <name evidence="13" type="ordered locus">Mefer_0667</name>
</gene>
<dbReference type="PANTHER" id="PTHR10344:SF4">
    <property type="entry name" value="UMP-CMP KINASE 2, MITOCHONDRIAL"/>
    <property type="match status" value="1"/>
</dbReference>
<keyword evidence="7 11" id="KW-0418">Kinase</keyword>
<evidence type="ECO:0000256" key="3">
    <source>
        <dbReference type="ARBA" id="ARBA00013355"/>
    </source>
</evidence>
<proteinExistence type="inferred from homology"/>
<dbReference type="NCBIfam" id="TIGR00041">
    <property type="entry name" value="DTMP_kinase"/>
    <property type="match status" value="1"/>
</dbReference>
<dbReference type="HOGENOM" id="CLU_049131_1_3_2"/>
<dbReference type="InterPro" id="IPR018095">
    <property type="entry name" value="Thymidylate_kin_CS"/>
</dbReference>
<dbReference type="GO" id="GO:0005524">
    <property type="term" value="F:ATP binding"/>
    <property type="evidence" value="ECO:0007669"/>
    <property type="project" value="UniProtKB-UniRule"/>
</dbReference>
<evidence type="ECO:0000256" key="2">
    <source>
        <dbReference type="ARBA" id="ARBA00012980"/>
    </source>
</evidence>
<dbReference type="EMBL" id="CP001696">
    <property type="protein sequence ID" value="ACV24486.1"/>
    <property type="molecule type" value="Genomic_DNA"/>
</dbReference>
<evidence type="ECO:0000256" key="4">
    <source>
        <dbReference type="ARBA" id="ARBA00022679"/>
    </source>
</evidence>
<evidence type="ECO:0000256" key="8">
    <source>
        <dbReference type="ARBA" id="ARBA00022840"/>
    </source>
</evidence>
<dbReference type="HAMAP" id="MF_00165">
    <property type="entry name" value="Thymidylate_kinase"/>
    <property type="match status" value="1"/>
</dbReference>
<keyword evidence="8 11" id="KW-0067">ATP-binding</keyword>
<dbReference type="RefSeq" id="WP_015791223.1">
    <property type="nucleotide sequence ID" value="NC_013156.1"/>
</dbReference>
<evidence type="ECO:0000256" key="10">
    <source>
        <dbReference type="ARBA" id="ARBA00048743"/>
    </source>
</evidence>
<dbReference type="InterPro" id="IPR018094">
    <property type="entry name" value="Thymidylate_kinase"/>
</dbReference>
<evidence type="ECO:0000256" key="5">
    <source>
        <dbReference type="ARBA" id="ARBA00022727"/>
    </source>
</evidence>
<dbReference type="GO" id="GO:0006233">
    <property type="term" value="P:dTDP biosynthetic process"/>
    <property type="evidence" value="ECO:0007669"/>
    <property type="project" value="InterPro"/>
</dbReference>
<comment type="similarity">
    <text evidence="1 11">Belongs to the thymidylate kinase family.</text>
</comment>
<evidence type="ECO:0000256" key="11">
    <source>
        <dbReference type="HAMAP-Rule" id="MF_00165"/>
    </source>
</evidence>
<comment type="catalytic activity">
    <reaction evidence="10 11">
        <text>dTMP + ATP = dTDP + ADP</text>
        <dbReference type="Rhea" id="RHEA:13517"/>
        <dbReference type="ChEBI" id="CHEBI:30616"/>
        <dbReference type="ChEBI" id="CHEBI:58369"/>
        <dbReference type="ChEBI" id="CHEBI:63528"/>
        <dbReference type="ChEBI" id="CHEBI:456216"/>
        <dbReference type="EC" id="2.7.4.9"/>
    </reaction>
</comment>
<dbReference type="PROSITE" id="PS01331">
    <property type="entry name" value="THYMIDYLATE_KINASE"/>
    <property type="match status" value="1"/>
</dbReference>
<organism evidence="13 14">
    <name type="scientific">Methanocaldococcus fervens (strain DSM 4213 / JCM 15782 / AG86)</name>
    <name type="common">Methanococcus fervens</name>
    <dbReference type="NCBI Taxonomy" id="573064"/>
    <lineage>
        <taxon>Archaea</taxon>
        <taxon>Methanobacteriati</taxon>
        <taxon>Methanobacteriota</taxon>
        <taxon>Methanomada group</taxon>
        <taxon>Methanococci</taxon>
        <taxon>Methanococcales</taxon>
        <taxon>Methanocaldococcaceae</taxon>
        <taxon>Methanocaldococcus</taxon>
    </lineage>
</organism>
<feature type="binding site" evidence="11">
    <location>
        <begin position="7"/>
        <end position="14"/>
    </location>
    <ligand>
        <name>ATP</name>
        <dbReference type="ChEBI" id="CHEBI:30616"/>
    </ligand>
</feature>
<dbReference type="Gene3D" id="3.40.50.300">
    <property type="entry name" value="P-loop containing nucleotide triphosphate hydrolases"/>
    <property type="match status" value="1"/>
</dbReference>
<sequence length="186" mass="21519">MFIVFEGIDGSGKTTQSKLLAEKIKAFWTYEPSNSDVGKFIREILSGNIKVDDKTLALLFAADRVEHTKLIKEKLKEKDVVCDRYLYSSIAYQSVAGVDEDFINSINKYALKPDIVFLLIVDIEVALKRVKTKDIFEKKDFLMKVQDKYLELAEKYNFIVIDTTNKSIKDVHKEILEQYNKVYKQS</sequence>
<name>C7P7F4_METFA</name>
<evidence type="ECO:0000256" key="9">
    <source>
        <dbReference type="ARBA" id="ARBA00029962"/>
    </source>
</evidence>
<dbReference type="SUPFAM" id="SSF52540">
    <property type="entry name" value="P-loop containing nucleoside triphosphate hydrolases"/>
    <property type="match status" value="1"/>
</dbReference>
<keyword evidence="6 11" id="KW-0547">Nucleotide-binding</keyword>
<reference evidence="13" key="1">
    <citation type="submission" date="2009-08" db="EMBL/GenBank/DDBJ databases">
        <title>Complete sequence of chromosome of Methanocaldococcus fervens AG86.</title>
        <authorList>
            <consortium name="US DOE Joint Genome Institute"/>
            <person name="Lucas S."/>
            <person name="Copeland A."/>
            <person name="Lapidus A."/>
            <person name="Glavina del Rio T."/>
            <person name="Tice H."/>
            <person name="Bruce D."/>
            <person name="Goodwin L."/>
            <person name="Pitluck S."/>
            <person name="Chertkov O."/>
            <person name="Detter J.C."/>
            <person name="Han C."/>
            <person name="Tapia R."/>
            <person name="Larimer F."/>
            <person name="Land M."/>
            <person name="Hauser L."/>
            <person name="Kyrpides N."/>
            <person name="Ovchinnikova G."/>
            <person name="Lupa-Sieprawska M."/>
            <person name="Whitman W.B."/>
        </authorList>
    </citation>
    <scope>NUCLEOTIDE SEQUENCE [LARGE SCALE GENOMIC DNA]</scope>
    <source>
        <strain evidence="13">AG86</strain>
    </source>
</reference>
<dbReference type="CDD" id="cd01672">
    <property type="entry name" value="TMPK"/>
    <property type="match status" value="1"/>
</dbReference>
<evidence type="ECO:0000313" key="13">
    <source>
        <dbReference type="EMBL" id="ACV24486.1"/>
    </source>
</evidence>
<dbReference type="InterPro" id="IPR039430">
    <property type="entry name" value="Thymidylate_kin-like_dom"/>
</dbReference>
<dbReference type="GO" id="GO:0006235">
    <property type="term" value="P:dTTP biosynthetic process"/>
    <property type="evidence" value="ECO:0007669"/>
    <property type="project" value="UniProtKB-UniRule"/>
</dbReference>
<dbReference type="STRING" id="573064.Mefer_0667"/>
<evidence type="ECO:0000259" key="12">
    <source>
        <dbReference type="Pfam" id="PF02223"/>
    </source>
</evidence>